<gene>
    <name evidence="1" type="ORF">EYF80_013615</name>
</gene>
<accession>A0A4Z2IF52</accession>
<proteinExistence type="predicted"/>
<organism evidence="1 2">
    <name type="scientific">Liparis tanakae</name>
    <name type="common">Tanaka's snailfish</name>
    <dbReference type="NCBI Taxonomy" id="230148"/>
    <lineage>
        <taxon>Eukaryota</taxon>
        <taxon>Metazoa</taxon>
        <taxon>Chordata</taxon>
        <taxon>Craniata</taxon>
        <taxon>Vertebrata</taxon>
        <taxon>Euteleostomi</taxon>
        <taxon>Actinopterygii</taxon>
        <taxon>Neopterygii</taxon>
        <taxon>Teleostei</taxon>
        <taxon>Neoteleostei</taxon>
        <taxon>Acanthomorphata</taxon>
        <taxon>Eupercaria</taxon>
        <taxon>Perciformes</taxon>
        <taxon>Cottioidei</taxon>
        <taxon>Cottales</taxon>
        <taxon>Liparidae</taxon>
        <taxon>Liparis</taxon>
    </lineage>
</organism>
<dbReference type="AlphaFoldDB" id="A0A4Z2IF52"/>
<keyword evidence="2" id="KW-1185">Reference proteome</keyword>
<evidence type="ECO:0000313" key="1">
    <source>
        <dbReference type="EMBL" id="TNN76084.1"/>
    </source>
</evidence>
<reference evidence="1 2" key="1">
    <citation type="submission" date="2019-03" db="EMBL/GenBank/DDBJ databases">
        <title>First draft genome of Liparis tanakae, snailfish: a comprehensive survey of snailfish specific genes.</title>
        <authorList>
            <person name="Kim W."/>
            <person name="Song I."/>
            <person name="Jeong J.-H."/>
            <person name="Kim D."/>
            <person name="Kim S."/>
            <person name="Ryu S."/>
            <person name="Song J.Y."/>
            <person name="Lee S.K."/>
        </authorList>
    </citation>
    <scope>NUCLEOTIDE SEQUENCE [LARGE SCALE GENOMIC DNA]</scope>
    <source>
        <tissue evidence="1">Muscle</tissue>
    </source>
</reference>
<dbReference type="Proteomes" id="UP000314294">
    <property type="component" value="Unassembled WGS sequence"/>
</dbReference>
<evidence type="ECO:0000313" key="2">
    <source>
        <dbReference type="Proteomes" id="UP000314294"/>
    </source>
</evidence>
<dbReference type="EMBL" id="SRLO01000096">
    <property type="protein sequence ID" value="TNN76084.1"/>
    <property type="molecule type" value="Genomic_DNA"/>
</dbReference>
<comment type="caution">
    <text evidence="1">The sequence shown here is derived from an EMBL/GenBank/DDBJ whole genome shotgun (WGS) entry which is preliminary data.</text>
</comment>
<sequence length="127" mass="13957">MLADDLGSHPYSAITHTHHLNPTVQKETRRNGHMSKVSGDPRELIRLGTLASTLRNIDHDTLVLQACSADGEELFGDDSTGIQLRVLSAEVQKEKPLHEGEDKPIVVPSDQLWKSCPAKHNTPPHGN</sequence>
<protein>
    <submittedName>
        <fullName evidence="1">Uncharacterized protein</fullName>
    </submittedName>
</protein>
<name>A0A4Z2IF52_9TELE</name>